<feature type="transmembrane region" description="Helical" evidence="8">
    <location>
        <begin position="407"/>
        <end position="426"/>
    </location>
</feature>
<dbReference type="Gene3D" id="1.20.1250.20">
    <property type="entry name" value="MFS general substrate transporter like domains"/>
    <property type="match status" value="2"/>
</dbReference>
<feature type="transmembrane region" description="Helical" evidence="8">
    <location>
        <begin position="315"/>
        <end position="335"/>
    </location>
</feature>
<feature type="transmembrane region" description="Helical" evidence="8">
    <location>
        <begin position="55"/>
        <end position="76"/>
    </location>
</feature>
<sequence>MTVERRLNKSDMRTLALSSLGGALEFYDFIIFVFFTAEISRTVLPAEMSPWLATTWTYGIFATGYLMRPIGGLFMAHMGDRFGRKRMFTLSVLLMSVATLGMAFVPTYAALGNVAPLILLLCRMMQGLAVGGEVPGAWTFVAEHVPQKYAGFATGVLTSGLSLGILIGSIIAFTINHSIHHNLLPLPEHVTTFWGWRFAFILGGIFGLIAVWLRRFLDETPIFKEMKQKSTLSHEVPLKLVVTKHFNSVLICILLTWTLSAVIMIATLLTPNYMQMAPYDYSADTALAANAITSLFLIFGTPIAGYLCDRLGSGRFFSIGGIFFACISYIFYSFAGHSVATLFILSALLGLSAGFVGAVAYVMVRSFPAAIRFSGVSFCYNVAYAIFGGLTPWTINLLQPIIPSIQMWYLIFIALLSSGIGVYLLLAKEKNQMTIGIEETSHKNV</sequence>
<keyword evidence="5" id="KW-0769">Symport</keyword>
<dbReference type="InterPro" id="IPR020846">
    <property type="entry name" value="MFS_dom"/>
</dbReference>
<evidence type="ECO:0000259" key="9">
    <source>
        <dbReference type="PROSITE" id="PS50850"/>
    </source>
</evidence>
<dbReference type="GO" id="GO:0005886">
    <property type="term" value="C:plasma membrane"/>
    <property type="evidence" value="ECO:0007669"/>
    <property type="project" value="UniProtKB-SubCell"/>
</dbReference>
<proteinExistence type="predicted"/>
<feature type="transmembrane region" description="Helical" evidence="8">
    <location>
        <begin position="289"/>
        <end position="308"/>
    </location>
</feature>
<evidence type="ECO:0000313" key="11">
    <source>
        <dbReference type="Proteomes" id="UP000008952"/>
    </source>
</evidence>
<feature type="transmembrane region" description="Helical" evidence="8">
    <location>
        <begin position="341"/>
        <end position="364"/>
    </location>
</feature>
<feature type="transmembrane region" description="Helical" evidence="8">
    <location>
        <begin position="195"/>
        <end position="217"/>
    </location>
</feature>
<evidence type="ECO:0000256" key="8">
    <source>
        <dbReference type="SAM" id="Phobius"/>
    </source>
</evidence>
<keyword evidence="2" id="KW-0813">Transport</keyword>
<dbReference type="Pfam" id="PF07690">
    <property type="entry name" value="MFS_1"/>
    <property type="match status" value="1"/>
</dbReference>
<dbReference type="AlphaFoldDB" id="J0ZPC3"/>
<dbReference type="HOGENOM" id="CLU_001265_39_0_5"/>
<feature type="transmembrane region" description="Helical" evidence="8">
    <location>
        <begin position="376"/>
        <end position="395"/>
    </location>
</feature>
<comment type="caution">
    <text evidence="10">The sequence shown here is derived from an EMBL/GenBank/DDBJ whole genome shotgun (WGS) entry which is preliminary data.</text>
</comment>
<keyword evidence="7 8" id="KW-0472">Membrane</keyword>
<evidence type="ECO:0000256" key="3">
    <source>
        <dbReference type="ARBA" id="ARBA00022475"/>
    </source>
</evidence>
<evidence type="ECO:0000256" key="4">
    <source>
        <dbReference type="ARBA" id="ARBA00022692"/>
    </source>
</evidence>
<feature type="domain" description="Major facilitator superfamily (MFS) profile" evidence="9">
    <location>
        <begin position="14"/>
        <end position="431"/>
    </location>
</feature>
<dbReference type="RefSeq" id="WP_008038660.1">
    <property type="nucleotide sequence ID" value="NZ_JH725147.1"/>
</dbReference>
<dbReference type="PANTHER" id="PTHR43528:SF7">
    <property type="entry name" value="MFS TRANSPORTER"/>
    <property type="match status" value="1"/>
</dbReference>
<keyword evidence="3" id="KW-1003">Cell membrane</keyword>
<evidence type="ECO:0000313" key="10">
    <source>
        <dbReference type="EMBL" id="EJF90408.1"/>
    </source>
</evidence>
<keyword evidence="11" id="KW-1185">Reference proteome</keyword>
<dbReference type="eggNOG" id="COG0477">
    <property type="taxonomic scope" value="Bacteria"/>
</dbReference>
<dbReference type="InterPro" id="IPR011701">
    <property type="entry name" value="MFS"/>
</dbReference>
<feature type="transmembrane region" description="Helical" evidence="8">
    <location>
        <begin position="88"/>
        <end position="111"/>
    </location>
</feature>
<feature type="transmembrane region" description="Helical" evidence="8">
    <location>
        <begin position="12"/>
        <end position="35"/>
    </location>
</feature>
<dbReference type="PANTHER" id="PTHR43528">
    <property type="entry name" value="ALPHA-KETOGLUTARATE PERMEASE"/>
    <property type="match status" value="1"/>
</dbReference>
<dbReference type="GO" id="GO:0015293">
    <property type="term" value="F:symporter activity"/>
    <property type="evidence" value="ECO:0007669"/>
    <property type="project" value="UniProtKB-KW"/>
</dbReference>
<keyword evidence="4 8" id="KW-0812">Transmembrane</keyword>
<dbReference type="OrthoDB" id="9783227at2"/>
<accession>J0ZPC3</accession>
<dbReference type="EMBL" id="AIMB01000007">
    <property type="protein sequence ID" value="EJF90408.1"/>
    <property type="molecule type" value="Genomic_DNA"/>
</dbReference>
<evidence type="ECO:0000256" key="5">
    <source>
        <dbReference type="ARBA" id="ARBA00022847"/>
    </source>
</evidence>
<feature type="transmembrane region" description="Helical" evidence="8">
    <location>
        <begin position="117"/>
        <end position="140"/>
    </location>
</feature>
<evidence type="ECO:0000256" key="2">
    <source>
        <dbReference type="ARBA" id="ARBA00022448"/>
    </source>
</evidence>
<evidence type="ECO:0000256" key="7">
    <source>
        <dbReference type="ARBA" id="ARBA00023136"/>
    </source>
</evidence>
<evidence type="ECO:0000256" key="1">
    <source>
        <dbReference type="ARBA" id="ARBA00004651"/>
    </source>
</evidence>
<feature type="transmembrane region" description="Helical" evidence="8">
    <location>
        <begin position="152"/>
        <end position="175"/>
    </location>
</feature>
<protein>
    <recommendedName>
        <fullName evidence="9">Major facilitator superfamily (MFS) profile domain-containing protein</fullName>
    </recommendedName>
</protein>
<reference evidence="10 11" key="1">
    <citation type="submission" date="2012-03" db="EMBL/GenBank/DDBJ databases">
        <title>The Genome Sequence of Bartonella tamiae Th239.</title>
        <authorList>
            <consortium name="The Broad Institute Genome Sequencing Platform"/>
            <consortium name="The Broad Institute Genome Sequencing Center for Infectious Disease"/>
            <person name="Feldgarden M."/>
            <person name="Kirby J."/>
            <person name="Kosoy M."/>
            <person name="Birtles R."/>
            <person name="Probert W.S."/>
            <person name="Chiaraviglio L."/>
            <person name="Young S.K."/>
            <person name="Zeng Q."/>
            <person name="Gargeya S."/>
            <person name="Fitzgerald M."/>
            <person name="Haas B."/>
            <person name="Abouelleil A."/>
            <person name="Alvarado L."/>
            <person name="Arachchi H.M."/>
            <person name="Berlin A."/>
            <person name="Chapman S.B."/>
            <person name="Gearin G."/>
            <person name="Goldberg J."/>
            <person name="Griggs A."/>
            <person name="Gujja S."/>
            <person name="Hansen M."/>
            <person name="Heiman D."/>
            <person name="Howarth C."/>
            <person name="Larimer J."/>
            <person name="Lui A."/>
            <person name="MacDonald P.J.P."/>
            <person name="McCowen C."/>
            <person name="Montmayeur A."/>
            <person name="Murphy C."/>
            <person name="Neiman D."/>
            <person name="Pearson M."/>
            <person name="Priest M."/>
            <person name="Roberts A."/>
            <person name="Saif S."/>
            <person name="Shea T."/>
            <person name="Sisk P."/>
            <person name="Stolte C."/>
            <person name="Sykes S."/>
            <person name="Wortman J."/>
            <person name="Nusbaum C."/>
            <person name="Birren B."/>
        </authorList>
    </citation>
    <scope>NUCLEOTIDE SEQUENCE [LARGE SCALE GENOMIC DNA]</scope>
    <source>
        <strain evidence="10 11">Th239</strain>
    </source>
</reference>
<feature type="transmembrane region" description="Helical" evidence="8">
    <location>
        <begin position="249"/>
        <end position="269"/>
    </location>
</feature>
<dbReference type="STRING" id="1094558.ME5_00809"/>
<dbReference type="InterPro" id="IPR051084">
    <property type="entry name" value="H+-coupled_symporters"/>
</dbReference>
<gene>
    <name evidence="10" type="ORF">ME5_00809</name>
</gene>
<name>J0ZPC3_9HYPH</name>
<comment type="subcellular location">
    <subcellularLocation>
        <location evidence="1">Cell membrane</location>
        <topology evidence="1">Multi-pass membrane protein</topology>
    </subcellularLocation>
</comment>
<dbReference type="PATRIC" id="fig|1094558.3.peg.886"/>
<dbReference type="PROSITE" id="PS50850">
    <property type="entry name" value="MFS"/>
    <property type="match status" value="1"/>
</dbReference>
<keyword evidence="6 8" id="KW-1133">Transmembrane helix</keyword>
<dbReference type="SUPFAM" id="SSF103473">
    <property type="entry name" value="MFS general substrate transporter"/>
    <property type="match status" value="1"/>
</dbReference>
<organism evidence="10 11">
    <name type="scientific">Bartonella tamiae Th239</name>
    <dbReference type="NCBI Taxonomy" id="1094558"/>
    <lineage>
        <taxon>Bacteria</taxon>
        <taxon>Pseudomonadati</taxon>
        <taxon>Pseudomonadota</taxon>
        <taxon>Alphaproteobacteria</taxon>
        <taxon>Hyphomicrobiales</taxon>
        <taxon>Bartonellaceae</taxon>
        <taxon>Bartonella</taxon>
    </lineage>
</organism>
<dbReference type="InterPro" id="IPR036259">
    <property type="entry name" value="MFS_trans_sf"/>
</dbReference>
<dbReference type="Proteomes" id="UP000008952">
    <property type="component" value="Unassembled WGS sequence"/>
</dbReference>
<evidence type="ECO:0000256" key="6">
    <source>
        <dbReference type="ARBA" id="ARBA00022989"/>
    </source>
</evidence>